<sequence length="197" mass="22799">MVFSLLGDLRQQSSGDYVSNYVYIIGGAKNNARDFGTSFYWLWLYIASPFYNLFYNVHIHEIMSNPCVNFNLQGDCIIPYLDNVILPNTISKYTTNNPIEVSTVVDNLTVGTGFAKSARIYGVFGTYIQITLQFLFYIIGFIVMPKRVRPAYIIYFSTLSFFMVFDDLYVKGEFFFVFIILTIIGFYLRRKDKCTES</sequence>
<evidence type="ECO:0000313" key="3">
    <source>
        <dbReference type="Proteomes" id="UP001596215"/>
    </source>
</evidence>
<name>A0ABW1VSD8_9GAMM</name>
<reference evidence="3" key="1">
    <citation type="journal article" date="2019" name="Int. J. Syst. Evol. Microbiol.">
        <title>The Global Catalogue of Microorganisms (GCM) 10K type strain sequencing project: providing services to taxonomists for standard genome sequencing and annotation.</title>
        <authorList>
            <consortium name="The Broad Institute Genomics Platform"/>
            <consortium name="The Broad Institute Genome Sequencing Center for Infectious Disease"/>
            <person name="Wu L."/>
            <person name="Ma J."/>
        </authorList>
    </citation>
    <scope>NUCLEOTIDE SEQUENCE [LARGE SCALE GENOMIC DNA]</scope>
    <source>
        <strain evidence="3">CGMCC 4.1530</strain>
    </source>
</reference>
<proteinExistence type="predicted"/>
<keyword evidence="3" id="KW-1185">Reference proteome</keyword>
<feature type="transmembrane region" description="Helical" evidence="1">
    <location>
        <begin position="38"/>
        <end position="55"/>
    </location>
</feature>
<keyword evidence="1" id="KW-0812">Transmembrane</keyword>
<dbReference type="EMBL" id="JBHSUC010000021">
    <property type="protein sequence ID" value="MFC6363190.1"/>
    <property type="molecule type" value="Genomic_DNA"/>
</dbReference>
<keyword evidence="1" id="KW-0472">Membrane</keyword>
<dbReference type="Proteomes" id="UP001596215">
    <property type="component" value="Unassembled WGS sequence"/>
</dbReference>
<feature type="transmembrane region" description="Helical" evidence="1">
    <location>
        <begin position="120"/>
        <end position="143"/>
    </location>
</feature>
<evidence type="ECO:0000313" key="2">
    <source>
        <dbReference type="EMBL" id="MFC6363190.1"/>
    </source>
</evidence>
<comment type="caution">
    <text evidence="2">The sequence shown here is derived from an EMBL/GenBank/DDBJ whole genome shotgun (WGS) entry which is preliminary data.</text>
</comment>
<protein>
    <recommendedName>
        <fullName evidence="4">Oligosaccharide repeat unit polymerase</fullName>
    </recommendedName>
</protein>
<accession>A0ABW1VSD8</accession>
<keyword evidence="1" id="KW-1133">Transmembrane helix</keyword>
<evidence type="ECO:0008006" key="4">
    <source>
        <dbReference type="Google" id="ProtNLM"/>
    </source>
</evidence>
<gene>
    <name evidence="2" type="ORF">ACFP73_14015</name>
</gene>
<dbReference type="RefSeq" id="WP_385959680.1">
    <property type="nucleotide sequence ID" value="NZ_JBHSUC010000021.1"/>
</dbReference>
<feature type="transmembrane region" description="Helical" evidence="1">
    <location>
        <begin position="168"/>
        <end position="188"/>
    </location>
</feature>
<organism evidence="2 3">
    <name type="scientific">Tatumella punctata</name>
    <dbReference type="NCBI Taxonomy" id="399969"/>
    <lineage>
        <taxon>Bacteria</taxon>
        <taxon>Pseudomonadati</taxon>
        <taxon>Pseudomonadota</taxon>
        <taxon>Gammaproteobacteria</taxon>
        <taxon>Enterobacterales</taxon>
        <taxon>Erwiniaceae</taxon>
        <taxon>Tatumella</taxon>
    </lineage>
</organism>
<evidence type="ECO:0000256" key="1">
    <source>
        <dbReference type="SAM" id="Phobius"/>
    </source>
</evidence>